<evidence type="ECO:0000313" key="2">
    <source>
        <dbReference type="EMBL" id="VDM05783.1"/>
    </source>
</evidence>
<dbReference type="EMBL" id="UYSU01047310">
    <property type="protein sequence ID" value="VDM05783.1"/>
    <property type="molecule type" value="Genomic_DNA"/>
</dbReference>
<feature type="region of interest" description="Disordered" evidence="1">
    <location>
        <begin position="173"/>
        <end position="204"/>
    </location>
</feature>
<evidence type="ECO:0000313" key="4">
    <source>
        <dbReference type="WBParaSite" id="SSLN_0002012601-mRNA-1"/>
    </source>
</evidence>
<proteinExistence type="predicted"/>
<name>A0A183TSE9_SCHSO</name>
<dbReference type="STRING" id="70667.A0A183TSE9"/>
<feature type="compositionally biased region" description="Basic and acidic residues" evidence="1">
    <location>
        <begin position="890"/>
        <end position="906"/>
    </location>
</feature>
<feature type="compositionally biased region" description="Polar residues" evidence="1">
    <location>
        <begin position="175"/>
        <end position="184"/>
    </location>
</feature>
<evidence type="ECO:0000313" key="3">
    <source>
        <dbReference type="Proteomes" id="UP000275846"/>
    </source>
</evidence>
<reference evidence="2 3" key="2">
    <citation type="submission" date="2018-11" db="EMBL/GenBank/DDBJ databases">
        <authorList>
            <consortium name="Pathogen Informatics"/>
        </authorList>
    </citation>
    <scope>NUCLEOTIDE SEQUENCE [LARGE SCALE GENOMIC DNA]</scope>
    <source>
        <strain evidence="2 3">NST_G2</strain>
    </source>
</reference>
<feature type="compositionally biased region" description="Polar residues" evidence="1">
    <location>
        <begin position="97"/>
        <end position="106"/>
    </location>
</feature>
<feature type="region of interest" description="Disordered" evidence="1">
    <location>
        <begin position="881"/>
        <end position="906"/>
    </location>
</feature>
<feature type="region of interest" description="Disordered" evidence="1">
    <location>
        <begin position="640"/>
        <end position="695"/>
    </location>
</feature>
<feature type="compositionally biased region" description="Basic and acidic residues" evidence="1">
    <location>
        <begin position="262"/>
        <end position="274"/>
    </location>
</feature>
<sequence length="932" mass="101185">MTTMNMTENAVAFTALSEWLKPEVCQPLRNPTPAQLQTEMSPSQTEEAKSFTVSSHQEADLMPAESCIKSEPSNLSDFSGPPTSSPSPLFETKSEPPANNDTIDSSKSYSMEDLLRGEQSLGSESACGSLRRQKRKQPAPLQKTSLNPDWETGPSHYHEALETSLPFREEYFSPEKQQTESASVLQREEGNGELKRNHETEEHSDLIAQLSRNTVAALTRAISKRAKYSDTEEPLRGLEEELKVIVQQVLKSGLVSVGTNDCKSDSKSEKRENMEDAASLSSSGLGVVSMHPSLLTSRDEKSSESTTEVAKSQPQPEGFSLSGYIPPPREIMEALGSNMPVGFDQSFSMYYEAACRVIQMQTAPTVSQGFQSYLPTSVTGEQKCLPDLSLKVEAAIPPEGPVLGTSDRRRDRWLPENLENTWHKVEGSKQTPNQKTPDGVQAHSGAGVPMPCDVSFGSCQEEEVLKAESSKVESLMSLQRHPSEVKMPLSHISQPSDSLLASVFGLQHQLFNQPLTSGPRLLRPPTNEVLQSSHLLNLRAPCQPVEEHKIQIPPEHQTEALSLVVTSAGQNRPATSECFRSAGFQKDSMDANSLSSNVFPSNFPASYGFPTLSHDSLMESPLEPYPPIVGDSGLHPGCAGGGLPRKKRTKVTDTRLVSKPARTPLQPSPEFLHDTALSSSLTGSRSSPVSSEAAQLGPVNCMSSTRRQLDTSPFLRLGLPSLPVGKGLREEPSRTQSHLRFESLFMSDILKGLSVTPFPQLQEAFLRERAFGTPPLTVNTGSMFGQEAGSARGGPRHPFMMPGCIPLFESPTMLPPMSYEATVSATGVGQFSAFPITANNATPRTSPLERQAGHQQSLRRSRSIGNKRITNALSLNSTAISANPSVYGGESERTEQPSGVSKREEDGILHTGGLSDIQASTQGHELVPMVSN</sequence>
<feature type="region of interest" description="Disordered" evidence="1">
    <location>
        <begin position="26"/>
        <end position="106"/>
    </location>
</feature>
<evidence type="ECO:0000256" key="1">
    <source>
        <dbReference type="SAM" id="MobiDB-lite"/>
    </source>
</evidence>
<feature type="region of interest" description="Disordered" evidence="1">
    <location>
        <begin position="257"/>
        <end position="325"/>
    </location>
</feature>
<protein>
    <submittedName>
        <fullName evidence="4">ALMS1</fullName>
    </submittedName>
</protein>
<organism evidence="4">
    <name type="scientific">Schistocephalus solidus</name>
    <name type="common">Tapeworm</name>
    <dbReference type="NCBI Taxonomy" id="70667"/>
    <lineage>
        <taxon>Eukaryota</taxon>
        <taxon>Metazoa</taxon>
        <taxon>Spiralia</taxon>
        <taxon>Lophotrochozoa</taxon>
        <taxon>Platyhelminthes</taxon>
        <taxon>Cestoda</taxon>
        <taxon>Eucestoda</taxon>
        <taxon>Diphyllobothriidea</taxon>
        <taxon>Diphyllobothriidae</taxon>
        <taxon>Schistocephalus</taxon>
    </lineage>
</organism>
<keyword evidence="3" id="KW-1185">Reference proteome</keyword>
<dbReference type="WBParaSite" id="SSLN_0002012601-mRNA-1">
    <property type="protein sequence ID" value="SSLN_0002012601-mRNA-1"/>
    <property type="gene ID" value="SSLN_0002012601"/>
</dbReference>
<accession>A0A183TSE9</accession>
<reference evidence="4" key="1">
    <citation type="submission" date="2016-06" db="UniProtKB">
        <authorList>
            <consortium name="WormBaseParasite"/>
        </authorList>
    </citation>
    <scope>IDENTIFICATION</scope>
</reference>
<dbReference type="AlphaFoldDB" id="A0A183TSE9"/>
<feature type="region of interest" description="Disordered" evidence="1">
    <location>
        <begin position="839"/>
        <end position="865"/>
    </location>
</feature>
<feature type="compositionally biased region" description="Polar residues" evidence="1">
    <location>
        <begin position="304"/>
        <end position="315"/>
    </location>
</feature>
<gene>
    <name evidence="2" type="ORF">SSLN_LOCUS19397</name>
</gene>
<feature type="region of interest" description="Disordered" evidence="1">
    <location>
        <begin position="118"/>
        <end position="156"/>
    </location>
</feature>
<feature type="compositionally biased region" description="Low complexity" evidence="1">
    <location>
        <begin position="277"/>
        <end position="289"/>
    </location>
</feature>
<feature type="compositionally biased region" description="Polar residues" evidence="1">
    <location>
        <begin position="32"/>
        <end position="56"/>
    </location>
</feature>
<dbReference type="OrthoDB" id="6253420at2759"/>
<feature type="compositionally biased region" description="Low complexity" evidence="1">
    <location>
        <begin position="678"/>
        <end position="691"/>
    </location>
</feature>
<dbReference type="Proteomes" id="UP000275846">
    <property type="component" value="Unassembled WGS sequence"/>
</dbReference>
<feature type="compositionally biased region" description="Basic and acidic residues" evidence="1">
    <location>
        <begin position="186"/>
        <end position="204"/>
    </location>
</feature>